<keyword evidence="3" id="KW-0169">Cobalamin biosynthesis</keyword>
<evidence type="ECO:0000313" key="10">
    <source>
        <dbReference type="Proteomes" id="UP000184139"/>
    </source>
</evidence>
<proteinExistence type="inferred from homology"/>
<dbReference type="PANTHER" id="PTHR43467">
    <property type="entry name" value="COBALT-PRECORRIN-2 C(20)-METHYLTRANSFERASE"/>
    <property type="match status" value="1"/>
</dbReference>
<dbReference type="PANTHER" id="PTHR43467:SF2">
    <property type="entry name" value="COBALT-PRECORRIN-2 C(20)-METHYLTRANSFERASE"/>
    <property type="match status" value="1"/>
</dbReference>
<dbReference type="InterPro" id="IPR006364">
    <property type="entry name" value="CobI/CbiL/CobIJ_dom"/>
</dbReference>
<protein>
    <submittedName>
        <fullName evidence="9">Precorrin-2 C20-methyltransferase /cobalt-factor II C20-methyltransferase</fullName>
    </submittedName>
</protein>
<evidence type="ECO:0000256" key="6">
    <source>
        <dbReference type="ARBA" id="ARBA00022691"/>
    </source>
</evidence>
<dbReference type="InterPro" id="IPR014777">
    <property type="entry name" value="4pyrrole_Mease_sub1"/>
</dbReference>
<feature type="domain" description="Tetrapyrrole methylase" evidence="8">
    <location>
        <begin position="4"/>
        <end position="222"/>
    </location>
</feature>
<dbReference type="STRING" id="1121409.SAMN02745124_03747"/>
<evidence type="ECO:0000256" key="1">
    <source>
        <dbReference type="ARBA" id="ARBA00004953"/>
    </source>
</evidence>
<dbReference type="InterPro" id="IPR003043">
    <property type="entry name" value="Uropor_MeTrfase_CS"/>
</dbReference>
<evidence type="ECO:0000256" key="5">
    <source>
        <dbReference type="ARBA" id="ARBA00022679"/>
    </source>
</evidence>
<dbReference type="AlphaFoldDB" id="A0A1M5Y8Y9"/>
<dbReference type="PROSITE" id="PS00839">
    <property type="entry name" value="SUMT_1"/>
    <property type="match status" value="1"/>
</dbReference>
<dbReference type="InterPro" id="IPR035996">
    <property type="entry name" value="4pyrrol_Methylase_sf"/>
</dbReference>
<dbReference type="OrthoDB" id="9804789at2"/>
<evidence type="ECO:0000256" key="4">
    <source>
        <dbReference type="ARBA" id="ARBA00022603"/>
    </source>
</evidence>
<dbReference type="PIRSF" id="PIRSF036427">
    <property type="entry name" value="Precrrn-2_mtase"/>
    <property type="match status" value="1"/>
</dbReference>
<keyword evidence="6" id="KW-0949">S-adenosyl-L-methionine</keyword>
<comment type="pathway">
    <text evidence="1">Cofactor biosynthesis; adenosylcobalamin biosynthesis.</text>
</comment>
<evidence type="ECO:0000256" key="7">
    <source>
        <dbReference type="PIRNR" id="PIRNR036427"/>
    </source>
</evidence>
<evidence type="ECO:0000313" key="9">
    <source>
        <dbReference type="EMBL" id="SHI08416.1"/>
    </source>
</evidence>
<dbReference type="GO" id="GO:0009236">
    <property type="term" value="P:cobalamin biosynthetic process"/>
    <property type="evidence" value="ECO:0007669"/>
    <property type="project" value="UniProtKB-UniRule"/>
</dbReference>
<dbReference type="InterPro" id="IPR012382">
    <property type="entry name" value="CobI/CbiL"/>
</dbReference>
<dbReference type="Gene3D" id="3.40.1010.10">
    <property type="entry name" value="Cobalt-precorrin-4 Transmethylase, Domain 1"/>
    <property type="match status" value="1"/>
</dbReference>
<dbReference type="EMBL" id="FQXS01000030">
    <property type="protein sequence ID" value="SHI08416.1"/>
    <property type="molecule type" value="Genomic_DNA"/>
</dbReference>
<dbReference type="Gene3D" id="3.30.950.10">
    <property type="entry name" value="Methyltransferase, Cobalt-precorrin-4 Transmethylase, Domain 2"/>
    <property type="match status" value="1"/>
</dbReference>
<evidence type="ECO:0000259" key="8">
    <source>
        <dbReference type="Pfam" id="PF00590"/>
    </source>
</evidence>
<comment type="similarity">
    <text evidence="2 7">Belongs to the precorrin methyltransferase family.</text>
</comment>
<dbReference type="GO" id="GO:0030788">
    <property type="term" value="F:precorrin-2 C20-methyltransferase activity"/>
    <property type="evidence" value="ECO:0007669"/>
    <property type="project" value="InterPro"/>
</dbReference>
<dbReference type="SUPFAM" id="SSF53790">
    <property type="entry name" value="Tetrapyrrole methylase"/>
    <property type="match status" value="1"/>
</dbReference>
<dbReference type="UniPathway" id="UPA00148"/>
<dbReference type="Proteomes" id="UP000184139">
    <property type="component" value="Unassembled WGS sequence"/>
</dbReference>
<gene>
    <name evidence="9" type="ORF">SAMN02745124_03747</name>
</gene>
<keyword evidence="4 9" id="KW-0489">Methyltransferase</keyword>
<accession>A0A1M5Y8Y9</accession>
<evidence type="ECO:0000256" key="3">
    <source>
        <dbReference type="ARBA" id="ARBA00022573"/>
    </source>
</evidence>
<dbReference type="GO" id="GO:0032259">
    <property type="term" value="P:methylation"/>
    <property type="evidence" value="ECO:0007669"/>
    <property type="project" value="UniProtKB-KW"/>
</dbReference>
<dbReference type="RefSeq" id="WP_073378498.1">
    <property type="nucleotide sequence ID" value="NZ_FQXS01000030.1"/>
</dbReference>
<keyword evidence="5 9" id="KW-0808">Transferase</keyword>
<sequence>MTATLYIVGTGPGDPDLITVKAVKTAAVCPVIVSPCGSENGRSTALSILSGATSLAGKEIVQLHFPMKKIHSGREPEPDVLVAWRHAAQTVLDFLDDGKSVCFPTLGDPAIYSTGYYLYETLCGIRPDTKTVFIPGVPAMSSCSAALATPICLGDEMVAIVPATFSDERLLEVLQRFDTIVLMKVHRVLPRLTVLLEQCGLIEQAVLVERAGTGTEEIHGRLDRIVGQPHYYSTIIVRKQPITARVLVN</sequence>
<dbReference type="InterPro" id="IPR014776">
    <property type="entry name" value="4pyrrole_Mease_sub2"/>
</dbReference>
<dbReference type="NCBIfam" id="TIGR01467">
    <property type="entry name" value="cobI_cbiL"/>
    <property type="match status" value="1"/>
</dbReference>
<organism evidence="9 10">
    <name type="scientific">Desulfofustis glycolicus DSM 9705</name>
    <dbReference type="NCBI Taxonomy" id="1121409"/>
    <lineage>
        <taxon>Bacteria</taxon>
        <taxon>Pseudomonadati</taxon>
        <taxon>Thermodesulfobacteriota</taxon>
        <taxon>Desulfobulbia</taxon>
        <taxon>Desulfobulbales</taxon>
        <taxon>Desulfocapsaceae</taxon>
        <taxon>Desulfofustis</taxon>
    </lineage>
</organism>
<name>A0A1M5Y8Y9_9BACT</name>
<dbReference type="InterPro" id="IPR000878">
    <property type="entry name" value="4pyrrol_Mease"/>
</dbReference>
<dbReference type="Pfam" id="PF00590">
    <property type="entry name" value="TP_methylase"/>
    <property type="match status" value="1"/>
</dbReference>
<reference evidence="9 10" key="1">
    <citation type="submission" date="2016-11" db="EMBL/GenBank/DDBJ databases">
        <authorList>
            <person name="Jaros S."/>
            <person name="Januszkiewicz K."/>
            <person name="Wedrychowicz H."/>
        </authorList>
    </citation>
    <scope>NUCLEOTIDE SEQUENCE [LARGE SCALE GENOMIC DNA]</scope>
    <source>
        <strain evidence="9 10">DSM 9705</strain>
    </source>
</reference>
<evidence type="ECO:0000256" key="2">
    <source>
        <dbReference type="ARBA" id="ARBA00005879"/>
    </source>
</evidence>
<keyword evidence="10" id="KW-1185">Reference proteome</keyword>
<dbReference type="CDD" id="cd11645">
    <property type="entry name" value="Precorrin_2_C20_MT"/>
    <property type="match status" value="1"/>
</dbReference>